<dbReference type="Pfam" id="PF01814">
    <property type="entry name" value="Hemerythrin"/>
    <property type="match status" value="1"/>
</dbReference>
<sequence>MWADYPFPLITTPASMGDYTDPVTKSATKMALTHNIIIRGMNSIYLQCEFITPESAAAFMMYCKCWSEFIHNHHACEEVAYFPVIEKAVGLEGISESNLEQHDAFLSGLEHFDEYIRNSTPQTFSGLMVLQILDTFAATLQSHLTDEVVWIMSLSQYPQLDIATIDASHGLYVRAHSTHTRLLPFFLTNHDLTYEDGIHAWWPTNSKLREWYLRYICTLVHRSSWNYSSCGLGGKPKPLVGVTWCTMSRIFQQNTTEVGPDLGPIKPPKAVLTFEGHYEGDVV</sequence>
<feature type="domain" description="Hemerythrin-like" evidence="1">
    <location>
        <begin position="58"/>
        <end position="147"/>
    </location>
</feature>
<dbReference type="AlphaFoldDB" id="A0A3N4I4R8"/>
<dbReference type="STRING" id="1160509.A0A3N4I4R8"/>
<dbReference type="Gene3D" id="1.20.120.520">
    <property type="entry name" value="nmb1532 protein domain like"/>
    <property type="match status" value="1"/>
</dbReference>
<keyword evidence="3" id="KW-1185">Reference proteome</keyword>
<dbReference type="InterPro" id="IPR053206">
    <property type="entry name" value="Dimeric_xanthone_biosynth"/>
</dbReference>
<gene>
    <name evidence="2" type="ORF">BJ508DRAFT_209572</name>
</gene>
<evidence type="ECO:0000313" key="3">
    <source>
        <dbReference type="Proteomes" id="UP000275078"/>
    </source>
</evidence>
<dbReference type="Proteomes" id="UP000275078">
    <property type="component" value="Unassembled WGS sequence"/>
</dbReference>
<dbReference type="OrthoDB" id="58416at2759"/>
<accession>A0A3N4I4R8</accession>
<organism evidence="2 3">
    <name type="scientific">Ascobolus immersus RN42</name>
    <dbReference type="NCBI Taxonomy" id="1160509"/>
    <lineage>
        <taxon>Eukaryota</taxon>
        <taxon>Fungi</taxon>
        <taxon>Dikarya</taxon>
        <taxon>Ascomycota</taxon>
        <taxon>Pezizomycotina</taxon>
        <taxon>Pezizomycetes</taxon>
        <taxon>Pezizales</taxon>
        <taxon>Ascobolaceae</taxon>
        <taxon>Ascobolus</taxon>
    </lineage>
</organism>
<evidence type="ECO:0000313" key="2">
    <source>
        <dbReference type="EMBL" id="RPA81092.1"/>
    </source>
</evidence>
<protein>
    <recommendedName>
        <fullName evidence="1">Hemerythrin-like domain-containing protein</fullName>
    </recommendedName>
</protein>
<name>A0A3N4I4R8_ASCIM</name>
<reference evidence="2 3" key="1">
    <citation type="journal article" date="2018" name="Nat. Ecol. Evol.">
        <title>Pezizomycetes genomes reveal the molecular basis of ectomycorrhizal truffle lifestyle.</title>
        <authorList>
            <person name="Murat C."/>
            <person name="Payen T."/>
            <person name="Noel B."/>
            <person name="Kuo A."/>
            <person name="Morin E."/>
            <person name="Chen J."/>
            <person name="Kohler A."/>
            <person name="Krizsan K."/>
            <person name="Balestrini R."/>
            <person name="Da Silva C."/>
            <person name="Montanini B."/>
            <person name="Hainaut M."/>
            <person name="Levati E."/>
            <person name="Barry K.W."/>
            <person name="Belfiori B."/>
            <person name="Cichocki N."/>
            <person name="Clum A."/>
            <person name="Dockter R.B."/>
            <person name="Fauchery L."/>
            <person name="Guy J."/>
            <person name="Iotti M."/>
            <person name="Le Tacon F."/>
            <person name="Lindquist E.A."/>
            <person name="Lipzen A."/>
            <person name="Malagnac F."/>
            <person name="Mello A."/>
            <person name="Molinier V."/>
            <person name="Miyauchi S."/>
            <person name="Poulain J."/>
            <person name="Riccioni C."/>
            <person name="Rubini A."/>
            <person name="Sitrit Y."/>
            <person name="Splivallo R."/>
            <person name="Traeger S."/>
            <person name="Wang M."/>
            <person name="Zifcakova L."/>
            <person name="Wipf D."/>
            <person name="Zambonelli A."/>
            <person name="Paolocci F."/>
            <person name="Nowrousian M."/>
            <person name="Ottonello S."/>
            <person name="Baldrian P."/>
            <person name="Spatafora J.W."/>
            <person name="Henrissat B."/>
            <person name="Nagy L.G."/>
            <person name="Aury J.M."/>
            <person name="Wincker P."/>
            <person name="Grigoriev I.V."/>
            <person name="Bonfante P."/>
            <person name="Martin F.M."/>
        </authorList>
    </citation>
    <scope>NUCLEOTIDE SEQUENCE [LARGE SCALE GENOMIC DNA]</scope>
    <source>
        <strain evidence="2 3">RN42</strain>
    </source>
</reference>
<dbReference type="PANTHER" id="PTHR38048">
    <property type="entry name" value="EXPRESSED PROTEIN"/>
    <property type="match status" value="1"/>
</dbReference>
<evidence type="ECO:0000259" key="1">
    <source>
        <dbReference type="Pfam" id="PF01814"/>
    </source>
</evidence>
<dbReference type="InterPro" id="IPR012312">
    <property type="entry name" value="Hemerythrin-like"/>
</dbReference>
<dbReference type="EMBL" id="ML119682">
    <property type="protein sequence ID" value="RPA81092.1"/>
    <property type="molecule type" value="Genomic_DNA"/>
</dbReference>
<proteinExistence type="predicted"/>
<dbReference type="CDD" id="cd12108">
    <property type="entry name" value="Hr-like"/>
    <property type="match status" value="1"/>
</dbReference>
<dbReference type="PANTHER" id="PTHR38048:SF2">
    <property type="entry name" value="HEMERYTHRIN-LIKE DOMAIN-CONTAINING PROTEIN"/>
    <property type="match status" value="1"/>
</dbReference>